<organism evidence="2 3">
    <name type="scientific">Molossus molossus</name>
    <name type="common">Pallas' mastiff bat</name>
    <name type="synonym">Vespertilio molossus</name>
    <dbReference type="NCBI Taxonomy" id="27622"/>
    <lineage>
        <taxon>Eukaryota</taxon>
        <taxon>Metazoa</taxon>
        <taxon>Chordata</taxon>
        <taxon>Craniata</taxon>
        <taxon>Vertebrata</taxon>
        <taxon>Euteleostomi</taxon>
        <taxon>Mammalia</taxon>
        <taxon>Eutheria</taxon>
        <taxon>Laurasiatheria</taxon>
        <taxon>Chiroptera</taxon>
        <taxon>Yangochiroptera</taxon>
        <taxon>Molossidae</taxon>
        <taxon>Molossus</taxon>
    </lineage>
</organism>
<dbReference type="InParanoid" id="A0A7J8J1P0"/>
<gene>
    <name evidence="2" type="ORF">HJG59_010418</name>
</gene>
<evidence type="ECO:0000313" key="2">
    <source>
        <dbReference type="EMBL" id="KAF6490052.1"/>
    </source>
</evidence>
<evidence type="ECO:0000256" key="1">
    <source>
        <dbReference type="SAM" id="MobiDB-lite"/>
    </source>
</evidence>
<keyword evidence="3" id="KW-1185">Reference proteome</keyword>
<protein>
    <submittedName>
        <fullName evidence="2">Uncharacterized protein</fullName>
    </submittedName>
</protein>
<feature type="region of interest" description="Disordered" evidence="1">
    <location>
        <begin position="111"/>
        <end position="135"/>
    </location>
</feature>
<comment type="caution">
    <text evidence="2">The sequence shown here is derived from an EMBL/GenBank/DDBJ whole genome shotgun (WGS) entry which is preliminary data.</text>
</comment>
<reference evidence="2 3" key="1">
    <citation type="journal article" date="2020" name="Nature">
        <title>Six reference-quality genomes reveal evolution of bat adaptations.</title>
        <authorList>
            <person name="Jebb D."/>
            <person name="Huang Z."/>
            <person name="Pippel M."/>
            <person name="Hughes G.M."/>
            <person name="Lavrichenko K."/>
            <person name="Devanna P."/>
            <person name="Winkler S."/>
            <person name="Jermiin L.S."/>
            <person name="Skirmuntt E.C."/>
            <person name="Katzourakis A."/>
            <person name="Burkitt-Gray L."/>
            <person name="Ray D.A."/>
            <person name="Sullivan K.A.M."/>
            <person name="Roscito J.G."/>
            <person name="Kirilenko B.M."/>
            <person name="Davalos L.M."/>
            <person name="Corthals A.P."/>
            <person name="Power M.L."/>
            <person name="Jones G."/>
            <person name="Ransome R.D."/>
            <person name="Dechmann D.K.N."/>
            <person name="Locatelli A.G."/>
            <person name="Puechmaille S.J."/>
            <person name="Fedrigo O."/>
            <person name="Jarvis E.D."/>
            <person name="Hiller M."/>
            <person name="Vernes S.C."/>
            <person name="Myers E.W."/>
            <person name="Teeling E.C."/>
        </authorList>
    </citation>
    <scope>NUCLEOTIDE SEQUENCE [LARGE SCALE GENOMIC DNA]</scope>
    <source>
        <strain evidence="2">MMolMol1</strain>
        <tissue evidence="2">Muscle</tissue>
    </source>
</reference>
<proteinExistence type="predicted"/>
<feature type="region of interest" description="Disordered" evidence="1">
    <location>
        <begin position="1"/>
        <end position="33"/>
    </location>
</feature>
<name>A0A7J8J1P0_MOLMO</name>
<dbReference type="EMBL" id="JACASF010000003">
    <property type="protein sequence ID" value="KAF6490052.1"/>
    <property type="molecule type" value="Genomic_DNA"/>
</dbReference>
<dbReference type="AlphaFoldDB" id="A0A7J8J1P0"/>
<accession>A0A7J8J1P0</accession>
<dbReference type="Proteomes" id="UP000550707">
    <property type="component" value="Unassembled WGS sequence"/>
</dbReference>
<evidence type="ECO:0000313" key="3">
    <source>
        <dbReference type="Proteomes" id="UP000550707"/>
    </source>
</evidence>
<sequence>MGTLVQGTKRPLASASRTSPPTPCPNPPSLASVRAAQCTVRRRTGGPGRLQRNCDPGAPVWVPPLQVTWFNPNPPPYGRCQLRTPRTPAVEHKGGACGRVAKPLRVWSTPVAPLTARPEPGPGSERNGLTIVRPG</sequence>